<dbReference type="AlphaFoldDB" id="A0A1Y1LPV7"/>
<dbReference type="GeneID" id="116167348"/>
<proteinExistence type="predicted"/>
<feature type="signal peptide" evidence="1">
    <location>
        <begin position="1"/>
        <end position="26"/>
    </location>
</feature>
<dbReference type="EMBL" id="GEZM01050163">
    <property type="protein sequence ID" value="JAV75692.1"/>
    <property type="molecule type" value="Transcribed_RNA"/>
</dbReference>
<keyword evidence="1" id="KW-0732">Signal</keyword>
<name>A0A1Y1LPV7_PHOPY</name>
<evidence type="ECO:0000256" key="1">
    <source>
        <dbReference type="SAM" id="SignalP"/>
    </source>
</evidence>
<organism evidence="2">
    <name type="scientific">Photinus pyralis</name>
    <name type="common">Common eastern firefly</name>
    <name type="synonym">Lampyris pyralis</name>
    <dbReference type="NCBI Taxonomy" id="7054"/>
    <lineage>
        <taxon>Eukaryota</taxon>
        <taxon>Metazoa</taxon>
        <taxon>Ecdysozoa</taxon>
        <taxon>Arthropoda</taxon>
        <taxon>Hexapoda</taxon>
        <taxon>Insecta</taxon>
        <taxon>Pterygota</taxon>
        <taxon>Neoptera</taxon>
        <taxon>Endopterygota</taxon>
        <taxon>Coleoptera</taxon>
        <taxon>Polyphaga</taxon>
        <taxon>Elateriformia</taxon>
        <taxon>Elateroidea</taxon>
        <taxon>Lampyridae</taxon>
        <taxon>Lampyrinae</taxon>
        <taxon>Photinus</taxon>
    </lineage>
</organism>
<reference evidence="2" key="1">
    <citation type="journal article" date="2016" name="Sci. Rep.">
        <title>Molecular characterization of firefly nuptial gifts: a multi-omics approach sheds light on postcopulatory sexual selection.</title>
        <authorList>
            <person name="Al-Wathiqui N."/>
            <person name="Fallon T.R."/>
            <person name="South A."/>
            <person name="Weng J.K."/>
            <person name="Lewis S.M."/>
        </authorList>
    </citation>
    <scope>NUCLEOTIDE SEQUENCE</scope>
</reference>
<sequence length="136" mass="15389">MYPLHSSVLIGFLVGLLVWDTYIVQAKPQRSTDIVSLENDQIWAPSDNAVDDAPVWETVDEMQQLKPKRSPTEQDKKVPPRCLWAIISCCTASSNALNYDCFEQLGCYGVFWDNNPCDSDFANAAISSAMKYYEKR</sequence>
<dbReference type="KEGG" id="ppyr:116167348"/>
<evidence type="ECO:0000313" key="2">
    <source>
        <dbReference type="EMBL" id="JAV75692.1"/>
    </source>
</evidence>
<feature type="chain" id="PRO_5012688624" description="Secreted protein" evidence="1">
    <location>
        <begin position="27"/>
        <end position="136"/>
    </location>
</feature>
<dbReference type="RefSeq" id="XP_031338556.1">
    <property type="nucleotide sequence ID" value="XM_031482696.1"/>
</dbReference>
<dbReference type="OrthoDB" id="6350087at2759"/>
<accession>A0A1Y1LPV7</accession>
<protein>
    <recommendedName>
        <fullName evidence="3">Secreted protein</fullName>
    </recommendedName>
</protein>
<evidence type="ECO:0008006" key="3">
    <source>
        <dbReference type="Google" id="ProtNLM"/>
    </source>
</evidence>